<keyword evidence="2" id="KW-0812">Transmembrane</keyword>
<name>A0A5J5SKX5_GOSBA</name>
<dbReference type="PANTHER" id="PTHR48004">
    <property type="entry name" value="OS01G0149700 PROTEIN"/>
    <property type="match status" value="1"/>
</dbReference>
<feature type="chain" id="PRO_5023832413" evidence="7">
    <location>
        <begin position="26"/>
        <end position="544"/>
    </location>
</feature>
<dbReference type="InterPro" id="IPR003591">
    <property type="entry name" value="Leu-rich_rpt_typical-subtyp"/>
</dbReference>
<keyword evidence="5" id="KW-1133">Transmembrane helix</keyword>
<keyword evidence="6" id="KW-0472">Membrane</keyword>
<dbReference type="Pfam" id="PF00560">
    <property type="entry name" value="LRR_1"/>
    <property type="match status" value="2"/>
</dbReference>
<dbReference type="Pfam" id="PF23598">
    <property type="entry name" value="LRR_14"/>
    <property type="match status" value="1"/>
</dbReference>
<dbReference type="Pfam" id="PF08263">
    <property type="entry name" value="LRRNT_2"/>
    <property type="match status" value="1"/>
</dbReference>
<accession>A0A5J5SKX5</accession>
<evidence type="ECO:0000313" key="11">
    <source>
        <dbReference type="Proteomes" id="UP000327439"/>
    </source>
</evidence>
<reference evidence="11" key="1">
    <citation type="journal article" date="2020" name="Nat. Genet.">
        <title>Genomic diversifications of five Gossypium allopolyploid species and their impact on cotton improvement.</title>
        <authorList>
            <person name="Chen Z.J."/>
            <person name="Sreedasyam A."/>
            <person name="Ando A."/>
            <person name="Song Q."/>
            <person name="De Santiago L.M."/>
            <person name="Hulse-Kemp A.M."/>
            <person name="Ding M."/>
            <person name="Ye W."/>
            <person name="Kirkbride R.C."/>
            <person name="Jenkins J."/>
            <person name="Plott C."/>
            <person name="Lovell J."/>
            <person name="Lin Y.M."/>
            <person name="Vaughn R."/>
            <person name="Liu B."/>
            <person name="Simpson S."/>
            <person name="Scheffler B.E."/>
            <person name="Wen L."/>
            <person name="Saski C.A."/>
            <person name="Grover C.E."/>
            <person name="Hu G."/>
            <person name="Conover J.L."/>
            <person name="Carlson J.W."/>
            <person name="Shu S."/>
            <person name="Boston L.B."/>
            <person name="Williams M."/>
            <person name="Peterson D.G."/>
            <person name="McGee K."/>
            <person name="Jones D.C."/>
            <person name="Wendel J.F."/>
            <person name="Stelly D.M."/>
            <person name="Grimwood J."/>
            <person name="Schmutz J."/>
        </authorList>
    </citation>
    <scope>NUCLEOTIDE SEQUENCE [LARGE SCALE GENOMIC DNA]</scope>
    <source>
        <strain evidence="11">cv. 3-79</strain>
    </source>
</reference>
<sequence length="544" mass="59006">MTKMGCQMLWLPLALTLMMATVSTGGSTVEECDPGDLKGLASFRDGIHMDTSGRLAKWVGRRCCRWQGVSCNNETGRVTEVHLPGFISSVDFVFQSQMEGWFSPSITLLTSLEVLDLGGLAGLSGRIPTSIGLLKNLRKLYLYGNKLRGSVPESIVMYLDANHLEGEIPFPSNYGQMPLLGFLRLQNNQLGGKIPPNLGYLVSLQRVSLENNKLEGAIPSSLGNLEALTELYLNGNKLSGVIPKSIGQLSHLILLTLSHNSIQGPLPNEMSALQNLQTLDLSFNSLTLNSIPRWVAKLPSLSRIYLAGCGIKGQIPDMLKSTPSTIQELDLSANDLTGGIPAWMGSLTQLYSLNLSRNHLSSSIPASVADFQELGVLDLHSNNITASMEHVFKIGTSFPGGSLTYVDLSDNSFTSGIQQISVGTLERVVYLNLSHNLQEGKLPTSMEKLKALQSLDLSYNKFGFGLVEALANLSHLETLKLQRNQFTGRIPAEFLNLKNLKDLDLSDNLLVGEIPAGRPLSDFPQSCFTGNTGLCGKPLSPCKS</sequence>
<evidence type="ECO:0000256" key="7">
    <source>
        <dbReference type="SAM" id="SignalP"/>
    </source>
</evidence>
<organism evidence="10 11">
    <name type="scientific">Gossypium barbadense</name>
    <name type="common">Sea Island cotton</name>
    <name type="synonym">Hibiscus barbadensis</name>
    <dbReference type="NCBI Taxonomy" id="3634"/>
    <lineage>
        <taxon>Eukaryota</taxon>
        <taxon>Viridiplantae</taxon>
        <taxon>Streptophyta</taxon>
        <taxon>Embryophyta</taxon>
        <taxon>Tracheophyta</taxon>
        <taxon>Spermatophyta</taxon>
        <taxon>Magnoliopsida</taxon>
        <taxon>eudicotyledons</taxon>
        <taxon>Gunneridae</taxon>
        <taxon>Pentapetalae</taxon>
        <taxon>rosids</taxon>
        <taxon>malvids</taxon>
        <taxon>Malvales</taxon>
        <taxon>Malvaceae</taxon>
        <taxon>Malvoideae</taxon>
        <taxon>Gossypium</taxon>
    </lineage>
</organism>
<feature type="domain" description="Leucine-rich repeat-containing N-terminal plant-type" evidence="8">
    <location>
        <begin position="35"/>
        <end position="72"/>
    </location>
</feature>
<evidence type="ECO:0000259" key="8">
    <source>
        <dbReference type="Pfam" id="PF08263"/>
    </source>
</evidence>
<feature type="signal peptide" evidence="7">
    <location>
        <begin position="1"/>
        <end position="25"/>
    </location>
</feature>
<dbReference type="FunFam" id="3.80.10.10:FF:000716">
    <property type="entry name" value="LRR receptor-like serine/threonine-protein kinase GSO1"/>
    <property type="match status" value="1"/>
</dbReference>
<dbReference type="Pfam" id="PF13855">
    <property type="entry name" value="LRR_8"/>
    <property type="match status" value="1"/>
</dbReference>
<dbReference type="Gene3D" id="3.80.10.10">
    <property type="entry name" value="Ribonuclease Inhibitor"/>
    <property type="match status" value="3"/>
</dbReference>
<keyword evidence="11" id="KW-1185">Reference proteome</keyword>
<dbReference type="InterPro" id="IPR013210">
    <property type="entry name" value="LRR_N_plant-typ"/>
</dbReference>
<gene>
    <name evidence="10" type="ORF">ES319_D02G193600v1</name>
</gene>
<dbReference type="InterPro" id="IPR001611">
    <property type="entry name" value="Leu-rich_rpt"/>
</dbReference>
<evidence type="ECO:0000256" key="1">
    <source>
        <dbReference type="ARBA" id="ARBA00022614"/>
    </source>
</evidence>
<dbReference type="InterPro" id="IPR052941">
    <property type="entry name" value="StomDev_PlantInt_Reg"/>
</dbReference>
<dbReference type="OrthoDB" id="676979at2759"/>
<dbReference type="Proteomes" id="UP000327439">
    <property type="component" value="Chromosome D02"/>
</dbReference>
<dbReference type="AlphaFoldDB" id="A0A5J5SKX5"/>
<dbReference type="SMART" id="SM00369">
    <property type="entry name" value="LRR_TYP"/>
    <property type="match status" value="9"/>
</dbReference>
<dbReference type="SUPFAM" id="SSF52058">
    <property type="entry name" value="L domain-like"/>
    <property type="match status" value="2"/>
</dbReference>
<evidence type="ECO:0000256" key="2">
    <source>
        <dbReference type="ARBA" id="ARBA00022692"/>
    </source>
</evidence>
<evidence type="ECO:0000256" key="6">
    <source>
        <dbReference type="ARBA" id="ARBA00023136"/>
    </source>
</evidence>
<dbReference type="InterPro" id="IPR055414">
    <property type="entry name" value="LRR_R13L4/SHOC2-like"/>
</dbReference>
<dbReference type="PANTHER" id="PTHR48004:SF40">
    <property type="entry name" value="LRR RECEPTOR-LIKE SERINE_THREONINE-PROTEIN KINASE GSO1"/>
    <property type="match status" value="1"/>
</dbReference>
<dbReference type="InterPro" id="IPR032675">
    <property type="entry name" value="LRR_dom_sf"/>
</dbReference>
<evidence type="ECO:0000256" key="5">
    <source>
        <dbReference type="ARBA" id="ARBA00022989"/>
    </source>
</evidence>
<keyword evidence="1" id="KW-0433">Leucine-rich repeat</keyword>
<evidence type="ECO:0000313" key="10">
    <source>
        <dbReference type="EMBL" id="KAB2042121.1"/>
    </source>
</evidence>
<keyword evidence="3 7" id="KW-0732">Signal</keyword>
<dbReference type="SMART" id="SM00365">
    <property type="entry name" value="LRR_SD22"/>
    <property type="match status" value="5"/>
</dbReference>
<evidence type="ECO:0000259" key="9">
    <source>
        <dbReference type="Pfam" id="PF23598"/>
    </source>
</evidence>
<feature type="domain" description="Disease resistance R13L4/SHOC-2-like LRR" evidence="9">
    <location>
        <begin position="175"/>
        <end position="399"/>
    </location>
</feature>
<protein>
    <submittedName>
        <fullName evidence="10">Uncharacterized protein</fullName>
    </submittedName>
</protein>
<proteinExistence type="predicted"/>
<dbReference type="EMBL" id="CM018216">
    <property type="protein sequence ID" value="KAB2042121.1"/>
    <property type="molecule type" value="Genomic_DNA"/>
</dbReference>
<keyword evidence="4" id="KW-0677">Repeat</keyword>
<evidence type="ECO:0000256" key="4">
    <source>
        <dbReference type="ARBA" id="ARBA00022737"/>
    </source>
</evidence>
<evidence type="ECO:0000256" key="3">
    <source>
        <dbReference type="ARBA" id="ARBA00022729"/>
    </source>
</evidence>